<dbReference type="CDD" id="cd03801">
    <property type="entry name" value="GT4_PimA-like"/>
    <property type="match status" value="1"/>
</dbReference>
<comment type="caution">
    <text evidence="2">The sequence shown here is derived from an EMBL/GenBank/DDBJ whole genome shotgun (WGS) entry which is preliminary data.</text>
</comment>
<dbReference type="SUPFAM" id="SSF53756">
    <property type="entry name" value="UDP-Glycosyltransferase/glycogen phosphorylase"/>
    <property type="match status" value="1"/>
</dbReference>
<evidence type="ECO:0000313" key="3">
    <source>
        <dbReference type="Proteomes" id="UP000625631"/>
    </source>
</evidence>
<dbReference type="PANTHER" id="PTHR12526">
    <property type="entry name" value="GLYCOSYLTRANSFERASE"/>
    <property type="match status" value="1"/>
</dbReference>
<evidence type="ECO:0000313" key="2">
    <source>
        <dbReference type="EMBL" id="MBH8557642.1"/>
    </source>
</evidence>
<accession>A0ABS0Q4Z4</accession>
<dbReference type="Pfam" id="PF13692">
    <property type="entry name" value="Glyco_trans_1_4"/>
    <property type="match status" value="1"/>
</dbReference>
<keyword evidence="3" id="KW-1185">Reference proteome</keyword>
<dbReference type="Proteomes" id="UP000625631">
    <property type="component" value="Unassembled WGS sequence"/>
</dbReference>
<reference evidence="2 3" key="1">
    <citation type="submission" date="2020-12" db="EMBL/GenBank/DDBJ databases">
        <title>Hymenobacter sp.</title>
        <authorList>
            <person name="Kim M.K."/>
        </authorList>
    </citation>
    <scope>NUCLEOTIDE SEQUENCE [LARGE SCALE GENOMIC DNA]</scope>
    <source>
        <strain evidence="2 3">BT442</strain>
    </source>
</reference>
<proteinExistence type="predicted"/>
<dbReference type="RefSeq" id="WP_198066900.1">
    <property type="nucleotide sequence ID" value="NZ_JAEDAD010000001.1"/>
</dbReference>
<gene>
    <name evidence="2" type="ORF">I7X13_06260</name>
</gene>
<feature type="domain" description="Glycosyltransferase subfamily 4-like N-terminal" evidence="1">
    <location>
        <begin position="13"/>
        <end position="172"/>
    </location>
</feature>
<organism evidence="2 3">
    <name type="scientific">Hymenobacter negativus</name>
    <dbReference type="NCBI Taxonomy" id="2795026"/>
    <lineage>
        <taxon>Bacteria</taxon>
        <taxon>Pseudomonadati</taxon>
        <taxon>Bacteroidota</taxon>
        <taxon>Cytophagia</taxon>
        <taxon>Cytophagales</taxon>
        <taxon>Hymenobacteraceae</taxon>
        <taxon>Hymenobacter</taxon>
    </lineage>
</organism>
<dbReference type="InterPro" id="IPR028098">
    <property type="entry name" value="Glyco_trans_4-like_N"/>
</dbReference>
<protein>
    <submittedName>
        <fullName evidence="2">Glycosyltransferase family 4 protein</fullName>
    </submittedName>
</protein>
<sequence>MKLLLAIEDLRTGGAQVFGMRLAQALHQRGHQVWLYSHYPSYTNHPLVKQVAPDVPVLGFEAGVPGLEWLSRKVQGVLRRFGKPFPLREQLVERHLRQTMEQLGVQLINSHMIKSDYVAAAAGAAARPKVPLVITMHGCYEDFLHKTTEPEVTMKSREALRQAAAVVYLTQKNLEIFSVPGVRSFDDIPHAQIYNGFDGHFSAPDKLPTRAQLGIGEQDIVFGMVARGIAEKGWAYALRSFAEISAAHPNAHLVLVGSSDYLTGLKAANTNPRIHFVGFASNPIDWVRLFDVGLLPSYFASESLPNSIAEYLFCGAPVIATRIGEIPQMLDVPGQGLAGVLLEQNGHGLTNPEALTAALLAYLTDPALLAAHKARAALCFDKFRMERCVAAYEAIFAEAL</sequence>
<evidence type="ECO:0000259" key="1">
    <source>
        <dbReference type="Pfam" id="PF13439"/>
    </source>
</evidence>
<name>A0ABS0Q4Z4_9BACT</name>
<dbReference type="EMBL" id="JAEDAE010000002">
    <property type="protein sequence ID" value="MBH8557642.1"/>
    <property type="molecule type" value="Genomic_DNA"/>
</dbReference>
<dbReference type="Pfam" id="PF13439">
    <property type="entry name" value="Glyco_transf_4"/>
    <property type="match status" value="1"/>
</dbReference>
<dbReference type="PANTHER" id="PTHR12526:SF636">
    <property type="entry name" value="BLL3647 PROTEIN"/>
    <property type="match status" value="1"/>
</dbReference>
<dbReference type="Gene3D" id="3.40.50.2000">
    <property type="entry name" value="Glycogen Phosphorylase B"/>
    <property type="match status" value="2"/>
</dbReference>